<evidence type="ECO:0000259" key="10">
    <source>
        <dbReference type="PROSITE" id="PS50280"/>
    </source>
</evidence>
<dbReference type="GO" id="GO:0008270">
    <property type="term" value="F:zinc ion binding"/>
    <property type="evidence" value="ECO:0007669"/>
    <property type="project" value="UniProtKB-KW"/>
</dbReference>
<comment type="caution">
    <text evidence="11">The sequence shown here is derived from an EMBL/GenBank/DDBJ whole genome shotgun (WGS) entry which is preliminary data.</text>
</comment>
<accession>A0A5J4WZH9</accession>
<feature type="region of interest" description="Disordered" evidence="7">
    <location>
        <begin position="1935"/>
        <end position="1972"/>
    </location>
</feature>
<dbReference type="PROSITE" id="PS50002">
    <property type="entry name" value="SH3"/>
    <property type="match status" value="3"/>
</dbReference>
<evidence type="ECO:0000256" key="3">
    <source>
        <dbReference type="ARBA" id="ARBA00022771"/>
    </source>
</evidence>
<feature type="compositionally biased region" description="Pro residues" evidence="7">
    <location>
        <begin position="254"/>
        <end position="264"/>
    </location>
</feature>
<keyword evidence="11" id="KW-0808">Transferase</keyword>
<evidence type="ECO:0000256" key="1">
    <source>
        <dbReference type="ARBA" id="ARBA00022443"/>
    </source>
</evidence>
<dbReference type="CDD" id="cd20071">
    <property type="entry name" value="SET_SMYD"/>
    <property type="match status" value="1"/>
</dbReference>
<dbReference type="InterPro" id="IPR036028">
    <property type="entry name" value="SH3-like_dom_sf"/>
</dbReference>
<feature type="coiled-coil region" evidence="6">
    <location>
        <begin position="719"/>
        <end position="809"/>
    </location>
</feature>
<feature type="region of interest" description="Disordered" evidence="7">
    <location>
        <begin position="1866"/>
        <end position="1914"/>
    </location>
</feature>
<feature type="domain" description="SH3" evidence="8">
    <location>
        <begin position="307"/>
        <end position="367"/>
    </location>
</feature>
<dbReference type="InterPro" id="IPR011009">
    <property type="entry name" value="Kinase-like_dom_sf"/>
</dbReference>
<evidence type="ECO:0000313" key="12">
    <source>
        <dbReference type="Proteomes" id="UP000324800"/>
    </source>
</evidence>
<organism evidence="11 12">
    <name type="scientific">Streblomastix strix</name>
    <dbReference type="NCBI Taxonomy" id="222440"/>
    <lineage>
        <taxon>Eukaryota</taxon>
        <taxon>Metamonada</taxon>
        <taxon>Preaxostyla</taxon>
        <taxon>Oxymonadida</taxon>
        <taxon>Streblomastigidae</taxon>
        <taxon>Streblomastix</taxon>
    </lineage>
</organism>
<proteinExistence type="predicted"/>
<feature type="compositionally biased region" description="Acidic residues" evidence="7">
    <location>
        <begin position="1609"/>
        <end position="1627"/>
    </location>
</feature>
<dbReference type="SMART" id="SM00326">
    <property type="entry name" value="SH3"/>
    <property type="match status" value="3"/>
</dbReference>
<feature type="region of interest" description="Disordered" evidence="7">
    <location>
        <begin position="1552"/>
        <end position="1577"/>
    </location>
</feature>
<dbReference type="Gene3D" id="2.170.270.10">
    <property type="entry name" value="SET domain"/>
    <property type="match status" value="1"/>
</dbReference>
<keyword evidence="2" id="KW-0479">Metal-binding</keyword>
<feature type="region of interest" description="Disordered" evidence="7">
    <location>
        <begin position="1609"/>
        <end position="1650"/>
    </location>
</feature>
<dbReference type="EMBL" id="SNRW01000715">
    <property type="protein sequence ID" value="KAA6399609.1"/>
    <property type="molecule type" value="Genomic_DNA"/>
</dbReference>
<feature type="domain" description="Protein kinase" evidence="9">
    <location>
        <begin position="494"/>
        <end position="720"/>
    </location>
</feature>
<feature type="compositionally biased region" description="Low complexity" evidence="7">
    <location>
        <begin position="210"/>
        <end position="236"/>
    </location>
</feature>
<dbReference type="SUPFAM" id="SSF48371">
    <property type="entry name" value="ARM repeat"/>
    <property type="match status" value="1"/>
</dbReference>
<dbReference type="SUPFAM" id="SSF50044">
    <property type="entry name" value="SH3-domain"/>
    <property type="match status" value="2"/>
</dbReference>
<protein>
    <submittedName>
        <fullName evidence="11">Putative nek protein kinase</fullName>
    </submittedName>
</protein>
<keyword evidence="4" id="KW-0862">Zinc</keyword>
<feature type="compositionally biased region" description="Basic and acidic residues" evidence="7">
    <location>
        <begin position="1956"/>
        <end position="1972"/>
    </location>
</feature>
<dbReference type="GO" id="GO:0005524">
    <property type="term" value="F:ATP binding"/>
    <property type="evidence" value="ECO:0007669"/>
    <property type="project" value="InterPro"/>
</dbReference>
<evidence type="ECO:0000259" key="8">
    <source>
        <dbReference type="PROSITE" id="PS50002"/>
    </source>
</evidence>
<keyword evidence="3" id="KW-0863">Zinc-finger</keyword>
<dbReference type="Pfam" id="PF00069">
    <property type="entry name" value="Pkinase"/>
    <property type="match status" value="1"/>
</dbReference>
<dbReference type="CDD" id="cd00174">
    <property type="entry name" value="SH3"/>
    <property type="match status" value="1"/>
</dbReference>
<dbReference type="PROSITE" id="PS50280">
    <property type="entry name" value="SET"/>
    <property type="match status" value="1"/>
</dbReference>
<dbReference type="SMART" id="SM00220">
    <property type="entry name" value="S_TKc"/>
    <property type="match status" value="1"/>
</dbReference>
<dbReference type="Gene3D" id="3.30.200.20">
    <property type="entry name" value="Phosphorylase Kinase, domain 1"/>
    <property type="match status" value="1"/>
</dbReference>
<dbReference type="InterPro" id="IPR046341">
    <property type="entry name" value="SET_dom_sf"/>
</dbReference>
<feature type="domain" description="SH3" evidence="8">
    <location>
        <begin position="1"/>
        <end position="60"/>
    </location>
</feature>
<feature type="compositionally biased region" description="Basic and acidic residues" evidence="7">
    <location>
        <begin position="1874"/>
        <end position="1914"/>
    </location>
</feature>
<dbReference type="InterPro" id="IPR016024">
    <property type="entry name" value="ARM-type_fold"/>
</dbReference>
<dbReference type="InterPro" id="IPR002893">
    <property type="entry name" value="Znf_MYND"/>
</dbReference>
<dbReference type="InterPro" id="IPR000719">
    <property type="entry name" value="Prot_kinase_dom"/>
</dbReference>
<dbReference type="SUPFAM" id="SSF82199">
    <property type="entry name" value="SET domain"/>
    <property type="match status" value="1"/>
</dbReference>
<evidence type="ECO:0000256" key="4">
    <source>
        <dbReference type="ARBA" id="ARBA00022833"/>
    </source>
</evidence>
<dbReference type="Pfam" id="PF00856">
    <property type="entry name" value="SET"/>
    <property type="match status" value="1"/>
</dbReference>
<dbReference type="Gene3D" id="2.30.30.40">
    <property type="entry name" value="SH3 Domains"/>
    <property type="match status" value="2"/>
</dbReference>
<dbReference type="Pfam" id="PF07653">
    <property type="entry name" value="SH3_2"/>
    <property type="match status" value="2"/>
</dbReference>
<dbReference type="PROSITE" id="PS00108">
    <property type="entry name" value="PROTEIN_KINASE_ST"/>
    <property type="match status" value="1"/>
</dbReference>
<feature type="domain" description="SH3" evidence="8">
    <location>
        <begin position="101"/>
        <end position="161"/>
    </location>
</feature>
<dbReference type="SUPFAM" id="SSF56112">
    <property type="entry name" value="Protein kinase-like (PK-like)"/>
    <property type="match status" value="1"/>
</dbReference>
<evidence type="ECO:0000256" key="5">
    <source>
        <dbReference type="PROSITE-ProRule" id="PRU00192"/>
    </source>
</evidence>
<feature type="region of interest" description="Disordered" evidence="7">
    <location>
        <begin position="1298"/>
        <end position="1342"/>
    </location>
</feature>
<evidence type="ECO:0000256" key="6">
    <source>
        <dbReference type="SAM" id="Coils"/>
    </source>
</evidence>
<dbReference type="PANTHER" id="PTHR36812">
    <property type="entry name" value="NEUROFILAMENT TRIPLET M PROTEIN-LIKE PROTEIN"/>
    <property type="match status" value="1"/>
</dbReference>
<reference evidence="11 12" key="1">
    <citation type="submission" date="2019-03" db="EMBL/GenBank/DDBJ databases">
        <title>Single cell metagenomics reveals metabolic interactions within the superorganism composed of flagellate Streblomastix strix and complex community of Bacteroidetes bacteria on its surface.</title>
        <authorList>
            <person name="Treitli S.C."/>
            <person name="Kolisko M."/>
            <person name="Husnik F."/>
            <person name="Keeling P."/>
            <person name="Hampl V."/>
        </authorList>
    </citation>
    <scope>NUCLEOTIDE SEQUENCE [LARGE SCALE GENOMIC DNA]</scope>
    <source>
        <strain evidence="11">ST1C</strain>
    </source>
</reference>
<dbReference type="GO" id="GO:0004672">
    <property type="term" value="F:protein kinase activity"/>
    <property type="evidence" value="ECO:0007669"/>
    <property type="project" value="InterPro"/>
</dbReference>
<evidence type="ECO:0000313" key="11">
    <source>
        <dbReference type="EMBL" id="KAA6399609.1"/>
    </source>
</evidence>
<feature type="region of interest" description="Disordered" evidence="7">
    <location>
        <begin position="1779"/>
        <end position="1813"/>
    </location>
</feature>
<sequence>MAAQYEVLWDYSNIDTSKYLIVKKGDQITVTQDYGNGWSMGNKDGKSGVVPTSYIRQLPAQNIPTQNQGYQHNKIPSTQPAQIQALNISQQISQTQTQQSNEDEYYEVIYDYKNMFGDKRFIQVTKGDVVKLIKKELMNYEVEKNGQRGLVPKVKLKQITQSDQTSTNVLQVPQQLTQPLIQTQTNQWPRTKSQSGLPPIAPQPIMEPVILSQQLQQSQQNQTISNQIQISPPQSSNVNPLDIKDQQRNVIKPPNRPPPPPIPNNPKLLLRQNSNPISIKSLQIVESLPSQLQESATLPRFKPQQSNEDEYYEVIEDYMNMFGAKRFIQVTKGDVVKLIKKESMNYEVEKNGQRGLVPKVKLKQITQSDQTSTNVLQVPQQLTQPLTQTPQITSQQPSHILTPNSNLPPLNQIPQIITPPPTVQTTIKPYQINQIQTIIPNQPTVNTQPSASIQQTYTPSVIHQTVSTSSNQQITIQSNIGKQSNKKHVYTDYKIIRELSSGGAFGRIFVVNLDEDQFIMKKVPYGTPEQKKMADQEVKQMKLAQSNYTVQFFESFPYEQDMCIVMELTILYQYQVLMALKHLHSQGIAHRDLKPDNVFIDEDDTAKTGDYGLAQDMGSKSYIMAAGTKNYSPPEAHLENKMTVMSDIWALGAIIFEMLLGKHPFEGETQMDTIENIKKGKFHPIPDFVPQELKLMIVAMLSPDAIKRPTAEELLSSEIMHSQEQIEKQKDIRRKMKQELKIKDQQLREALERVHINEENARYQEQRAREAEDRIRRLEDEKSKNYGEKKQLEDKIKFQENQLKETQQKEYASADWKKNTDMKLTAIWNQKFELLKNLLFEQDPEKINMLIWMDFTKDLEQKEPSDESEIQSARQKKEQICETVTQTFYNKLDDVGRQVAINSGLPQGLIFMFQNQPLESITRTHSMAFCVLTHTRNNDIWLQLGQFKPFPALSRLLTHSDVNVIHDAISSLSNIMTGATKTTSDVIAHPYYQDLMSCNGIQNIYMVFSKNYDKFSTDLSAFCISQAYRAKEISDPTMKREIIKYLKVQVNDQDKFTKNQSIMALNRLAYVAGNRQEIERDGFRIPEQQNEKGRLIASIKPIGACEIILRESSIATVLYNASRTKFCGYCTDKLPSIGGIHCPRCGQILYCCENCLNADSLLHKYECLAYQKYSQDLLCDSDSVHLMRLCSVFIHNEKHLHPLYANDYPTIQLKQLLTPVQRYFDLVEHEKNLKEHTLKDKNLVDNALSLFSYEELLAMLYNFVKYGVYQGNCTICGRSRKPQEGQTRHCQKWEKEMYKQEEEENGEQEQEDEEEKEEEEKEEEDDDEEEDEEDKPKQQKDKKKIIDTEKYWKKEDDDKDDSKNLDKSKERRLKCLQYFASKQSSSSRLSSISKISPSLLMLPIECLRWAIHPLLMSALSIADCNAHSIFRDTGFGMFYIGSMFNHSCAPNSAFCHDRRGNLILITLRPIRSGEEITIDYSEICVSLERSGLRPNGWGSWLRYGMSQPEGRFIRKERAKVLNQILKKDKKQKINKVRKQIKDRTIIKDDEFELSSSESESSEKGAVTDNSQKYQNDEDKYGRELYGVFDNGGGRSGSWGCIQPDDWYKEEEQEVDEEEEQNKEEENDNQERKNVRKQLKQGGNEIPNGPDVSEEIIEEVEEMIKQMRIEASQEADLEEQQENKMRERFTKKEMDKEEDISQQQQLELFPHTKRSFHNKLCDIAEQDEEIRYNFWHRLLQQQTEWDDVLTSFCCAECGMPMREIQKDKLEIEMKIWEETKQKEKEEKEKMNDDNNIQMDKDNDNDNKQDDNTINSSSSIEYITPLDSLLQHIESISQVPNGKEIEYGIIHKQLLEVEDAMSELDQMKYEEEEDEGDKKKNQEKEKEETKEENGDVEVGEKEDKISDQEKQEQERRFAQLEQSVDNIVKEWKISQIQQEAEKDDSKDNNKQEMIIDPETEKKKIEDENERENKKYDEQRLKIVEEDGISKFSCNWRDHTSIFVCRKHPSTHPIIAGKRAYILQRRAARGFSRASDGEVDADNYSDRMPGLYFIETMQTLNKQIKFFKPLLHPFHETMIQSMYGSACLLYNCFILSNITGWFCEVDPRLLAPPPPQIDSDTIEDDRPEQLLINKQNDYNGNIISNDVNNDNNNIANTNYNCAINDNDNENDGQKEKGIEKEEIKDITNKQNTLSESSTPKSSSTYLFQTRADYDLAVKQCMDHLLSSPHLAVLFTNMISPAVVSSIARYIVQYVRLIYFPGYPRRVLDLKMCGILLVLVSMDAPSHVDPRPMQIKVLQQYKCFQEGINVLTAALEEGIQCYGIDHCEVKEIQHWINGGWKELFTWERRCAAIQFLHIQRAPVKSI</sequence>
<dbReference type="InterPro" id="IPR001452">
    <property type="entry name" value="SH3_domain"/>
</dbReference>
<feature type="region of interest" description="Disordered" evidence="7">
    <location>
        <begin position="183"/>
        <end position="268"/>
    </location>
</feature>
<dbReference type="PROSITE" id="PS01360">
    <property type="entry name" value="ZF_MYND_1"/>
    <property type="match status" value="1"/>
</dbReference>
<feature type="domain" description="SET" evidence="10">
    <location>
        <begin position="1124"/>
        <end position="1481"/>
    </location>
</feature>
<dbReference type="Proteomes" id="UP000324800">
    <property type="component" value="Unassembled WGS sequence"/>
</dbReference>
<dbReference type="SUPFAM" id="SSF144232">
    <property type="entry name" value="HIT/MYND zinc finger-like"/>
    <property type="match status" value="1"/>
</dbReference>
<dbReference type="PROSITE" id="PS50011">
    <property type="entry name" value="PROTEIN_KINASE_DOM"/>
    <property type="match status" value="1"/>
</dbReference>
<dbReference type="InterPro" id="IPR001214">
    <property type="entry name" value="SET_dom"/>
</dbReference>
<keyword evidence="11" id="KW-0418">Kinase</keyword>
<keyword evidence="1 5" id="KW-0728">SH3 domain</keyword>
<feature type="compositionally biased region" description="Acidic residues" evidence="7">
    <location>
        <begin position="1301"/>
        <end position="1333"/>
    </location>
</feature>
<dbReference type="InterPro" id="IPR008271">
    <property type="entry name" value="Ser/Thr_kinase_AS"/>
</dbReference>
<evidence type="ECO:0000256" key="2">
    <source>
        <dbReference type="ARBA" id="ARBA00022723"/>
    </source>
</evidence>
<name>A0A5J4WZH9_9EUKA</name>
<dbReference type="PANTHER" id="PTHR36812:SF9">
    <property type="entry name" value="MYB-LIKE PROTEIN X ISOFORM X1"/>
    <property type="match status" value="1"/>
</dbReference>
<keyword evidence="6" id="KW-0175">Coiled coil</keyword>
<feature type="compositionally biased region" description="Basic and acidic residues" evidence="7">
    <location>
        <begin position="1937"/>
        <end position="1948"/>
    </location>
</feature>
<gene>
    <name evidence="11" type="ORF">EZS28_004863</name>
</gene>
<evidence type="ECO:0000256" key="7">
    <source>
        <dbReference type="SAM" id="MobiDB-lite"/>
    </source>
</evidence>
<evidence type="ECO:0000259" key="9">
    <source>
        <dbReference type="PROSITE" id="PS50011"/>
    </source>
</evidence>
<feature type="compositionally biased region" description="Basic and acidic residues" evidence="7">
    <location>
        <begin position="1779"/>
        <end position="1809"/>
    </location>
</feature>
<dbReference type="Gene3D" id="1.10.510.10">
    <property type="entry name" value="Transferase(Phosphotransferase) domain 1"/>
    <property type="match status" value="1"/>
</dbReference>